<name>A0A3M7D4E1_HORWE</name>
<dbReference type="OrthoDB" id="10255632at2759"/>
<dbReference type="GO" id="GO:0051307">
    <property type="term" value="P:meiotic chromosome separation"/>
    <property type="evidence" value="ECO:0007669"/>
    <property type="project" value="TreeGrafter"/>
</dbReference>
<feature type="compositionally biased region" description="Low complexity" evidence="6">
    <location>
        <begin position="36"/>
        <end position="64"/>
    </location>
</feature>
<dbReference type="PROSITE" id="PS51700">
    <property type="entry name" value="SEPARIN"/>
    <property type="match status" value="1"/>
</dbReference>
<evidence type="ECO:0000259" key="7">
    <source>
        <dbReference type="PROSITE" id="PS51700"/>
    </source>
</evidence>
<dbReference type="GO" id="GO:0006508">
    <property type="term" value="P:proteolysis"/>
    <property type="evidence" value="ECO:0007669"/>
    <property type="project" value="InterPro"/>
</dbReference>
<feature type="compositionally biased region" description="Low complexity" evidence="6">
    <location>
        <begin position="1991"/>
        <end position="2001"/>
    </location>
</feature>
<dbReference type="Pfam" id="PF03568">
    <property type="entry name" value="Separin_C"/>
    <property type="match status" value="1"/>
</dbReference>
<dbReference type="InterPro" id="IPR011990">
    <property type="entry name" value="TPR-like_helical_dom_sf"/>
</dbReference>
<reference evidence="8 9" key="1">
    <citation type="journal article" date="2018" name="BMC Genomics">
        <title>Genomic evidence for intraspecific hybridization in a clonal and extremely halotolerant yeast.</title>
        <authorList>
            <person name="Gostincar C."/>
            <person name="Stajich J.E."/>
            <person name="Zupancic J."/>
            <person name="Zalar P."/>
            <person name="Gunde-Cimerman N."/>
        </authorList>
    </citation>
    <scope>NUCLEOTIDE SEQUENCE [LARGE SCALE GENOMIC DNA]</scope>
    <source>
        <strain evidence="8 9">EXF-2682</strain>
    </source>
</reference>
<dbReference type="EC" id="3.4.22.49" evidence="2"/>
<feature type="compositionally biased region" description="Low complexity" evidence="6">
    <location>
        <begin position="1249"/>
        <end position="1258"/>
    </location>
</feature>
<accession>A0A3M7D4E1</accession>
<evidence type="ECO:0000256" key="4">
    <source>
        <dbReference type="ARBA" id="ARBA00022829"/>
    </source>
</evidence>
<evidence type="ECO:0000256" key="3">
    <source>
        <dbReference type="ARBA" id="ARBA00022801"/>
    </source>
</evidence>
<feature type="compositionally biased region" description="Polar residues" evidence="6">
    <location>
        <begin position="111"/>
        <end position="122"/>
    </location>
</feature>
<evidence type="ECO:0000313" key="8">
    <source>
        <dbReference type="EMBL" id="RMY59198.1"/>
    </source>
</evidence>
<sequence>MKATGTASPDAVKQALQTGCASTSTVSTLQRLLSPATTATSSGAKSSTRSTGTGSRTANTRNGNVSPRKGSTKPPVSVREDSPSPPLTVKARCALATDVVNVSLKVLTEATKVSSTTKSGSARSRRQDSPTTQSDGQREERSSHITQPLKPRSGNSTPVRKTSRQQSEKPEEDPASLRLRNASQPTHLLAVAECASIGFSYLRSPGITDGSVGAPDIQLVAGMLALAARLVALKFHSLAVKELTAVKRQLEGPSKPAKGSQTTTVASSSNAKGVKPTIASLLHLDTGLKDQSEALPLAITHQQLVLKIIAMSHKALEIESAVEYVNPDNMSSPTAFIMQQAELTSNKAKAATQLEAHSQILLGLCPRLSSSNDSEALESSESVSPKAAFKLQVSALRIRQQWWQLAGHQSNREKELLEPFSRCLAALMRRSNGTSRTYEEAQEALTSLDIDVLATSGAAFGLCHILAMLAGKDGDDESALQWSQKLMLTCDDLSQQNAKRLATLATYISKLATSEERDLQQLQAQVETLQRRLREQLSGSSADYDFLIVELARLSNIMHRDRQLTVQVSAARVVLIEAASFAQRYARSYPGRNDAQVQSIILSALRLSKGPEDVCKWATVDAVRLYVRSGVLGLVTKEASTKPLAKAWASSTSSLGLSVLLHSQLLRALKSEKLRGDEWVYDEDTLDAAERATMLEWQLNYALGLAERPKYRANLQSCLSKLSNEFSSRYTISEHPLRRVRAASYLLQACGANPGLLPKQMVEDWLETPSLDIDRLGKDQGLSAYAKDVQSGFDVAKAFNTGAPKMEDFKPALLNWQTLIDLNGTTGTVSDCIDRIELVAHFLSSIASYAQVMGDEAVCLPTVHMLLRLCRASGYSEDIQVEATVALSEQYLELGLSETAGSLLAQCDRLVNKDSVSDLAMMRLLLAHATYSLSIDNPDAAKDYVRRAGEHRSKLPPEQVSRGDRRAYELAHAQCWLNQSAYCRETGALEEALGAAKSAVRLLSSAWAAIERSLSDDSSQAVAEVVTMEPDKPKHDAANGLVSGISKLQLKRLDDQAAKVPEKGAAFWGLAPPMCKALMCLSDLYAHHGLFGDANYYSERAVNIAESVGSKSITLRTRCQRARLLANAGRFDDATLCLEGVDQTDFRYNPILQIDLQRTKGIVLYKEGSLRQAAQAYDCALQSVRHMQSTGLARNLERLESEEQTLAAKTADLKLESESKTDAVDAGRKKPSTRTTVRPKAPIKGRKPAAAASTSRATGGRGKTKAAPGKGPTATPYLLNKLMRQLLLEKGLVVIQSGCDDEVMSIIEGTASTITGTLQQRQLQFHYLMRQANETLESDISYNMLPESTLSFPAIVRQGRKLSSEGTSRPSLLPSPSKNSDGLVVAAKPPARSRQGAQGLTDLLLAARDCLIGTRSASLKFSSTAETYRECSMLSSTTLLLSAAGFSDSQSKLHPIREAMYLEQPRIHAQECEQHAVFLDAGSSTEPFSWPDNAAKAGQESLSAAAFQEQYIDILPKPWTCVSLSLNHDCSELYVARYRAGQSPLIVRLPFSRRSPEDDDDDEDDFDYHKGKAELQDIIEASNYTCHNTNGGEAKAAKRNWWSEREALDKRLHELLINMENIWFGGFKGVFSQHARQPDLLARLRKSFDEILARYLPSRQAGKGRATPLRLDDKVLELFVGLGDDQDGLVDLDEQLADLLYFVVDMLQFGGEQNAYDEVDFDSMAVDVLDALRSYHEATAEQAAADAHLILILDKRLQAFPWENMPCLENASVSRLGSMLSLRQRLLAMRQSTAAEHGSYIVNRASGTYILNPSKDLKNTQNLLSTPLAKLAGADQAQWTSMVQKAPSEEEFAKSLTEKSMLLYFGHGSGAQYIRPRTIRKLETCSQVVWLMGCSSGSVSEHGELEPSAVPLAYLMAGNKGAAVNEGGEAEEQREEGGKCMAVLATLWDVTDKDIDRFSTAVGEEWGLWPPTEEAPKMEFKAPKEKRQLDAPATPQQAPKTPKTPRVRKTPAAAKTPARSRSRPRREVERKKSLVDAVARSRDACYLRYLNGAAPVVYGVPVYLGD</sequence>
<proteinExistence type="predicted"/>
<dbReference type="Proteomes" id="UP000269276">
    <property type="component" value="Unassembled WGS sequence"/>
</dbReference>
<dbReference type="InterPro" id="IPR005314">
    <property type="entry name" value="Peptidase_C50"/>
</dbReference>
<feature type="region of interest" description="Disordered" evidence="6">
    <location>
        <begin position="1217"/>
        <end position="1274"/>
    </location>
</feature>
<protein>
    <recommendedName>
        <fullName evidence="2">separase</fullName>
        <ecNumber evidence="2">3.4.22.49</ecNumber>
    </recommendedName>
</protein>
<evidence type="ECO:0000313" key="9">
    <source>
        <dbReference type="Proteomes" id="UP000269276"/>
    </source>
</evidence>
<dbReference type="GO" id="GO:0005634">
    <property type="term" value="C:nucleus"/>
    <property type="evidence" value="ECO:0007669"/>
    <property type="project" value="InterPro"/>
</dbReference>
<feature type="compositionally biased region" description="Polar residues" evidence="6">
    <location>
        <begin position="1364"/>
        <end position="1380"/>
    </location>
</feature>
<comment type="catalytic activity">
    <reaction evidence="1">
        <text>All bonds known to be hydrolyzed by this endopeptidase have arginine in P1 and an acidic residue in P4. P6 is often occupied by an acidic residue or by a hydroxy-amino-acid residue, the phosphorylation of which enhances cleavage.</text>
        <dbReference type="EC" id="3.4.22.49"/>
    </reaction>
</comment>
<feature type="domain" description="Peptidase C50" evidence="7">
    <location>
        <begin position="1804"/>
        <end position="1905"/>
    </location>
</feature>
<organism evidence="8 9">
    <name type="scientific">Hortaea werneckii</name>
    <name type="common">Black yeast</name>
    <name type="synonym">Cladosporium werneckii</name>
    <dbReference type="NCBI Taxonomy" id="91943"/>
    <lineage>
        <taxon>Eukaryota</taxon>
        <taxon>Fungi</taxon>
        <taxon>Dikarya</taxon>
        <taxon>Ascomycota</taxon>
        <taxon>Pezizomycotina</taxon>
        <taxon>Dothideomycetes</taxon>
        <taxon>Dothideomycetidae</taxon>
        <taxon>Mycosphaerellales</taxon>
        <taxon>Teratosphaeriaceae</taxon>
        <taxon>Hortaea</taxon>
    </lineage>
</organism>
<dbReference type="GO" id="GO:0044732">
    <property type="term" value="C:mitotic spindle pole body"/>
    <property type="evidence" value="ECO:0007669"/>
    <property type="project" value="TreeGrafter"/>
</dbReference>
<feature type="coiled-coil region" evidence="5">
    <location>
        <begin position="512"/>
        <end position="539"/>
    </location>
</feature>
<dbReference type="GO" id="GO:0072686">
    <property type="term" value="C:mitotic spindle"/>
    <property type="evidence" value="ECO:0007669"/>
    <property type="project" value="TreeGrafter"/>
</dbReference>
<evidence type="ECO:0000256" key="5">
    <source>
        <dbReference type="SAM" id="Coils"/>
    </source>
</evidence>
<keyword evidence="3" id="KW-0378">Hydrolase</keyword>
<keyword evidence="4" id="KW-0159">Chromosome partition</keyword>
<feature type="region of interest" description="Disordered" evidence="6">
    <location>
        <begin position="32"/>
        <end position="87"/>
    </location>
</feature>
<dbReference type="Gene3D" id="1.25.40.10">
    <property type="entry name" value="Tetratricopeptide repeat domain"/>
    <property type="match status" value="1"/>
</dbReference>
<keyword evidence="5" id="KW-0175">Coiled coil</keyword>
<dbReference type="PANTHER" id="PTHR12792:SF0">
    <property type="entry name" value="SEPARIN"/>
    <property type="match status" value="1"/>
</dbReference>
<feature type="region of interest" description="Disordered" evidence="6">
    <location>
        <begin position="1363"/>
        <end position="1384"/>
    </location>
</feature>
<gene>
    <name evidence="8" type="ORF">D0863_12017</name>
</gene>
<evidence type="ECO:0000256" key="2">
    <source>
        <dbReference type="ARBA" id="ARBA00012489"/>
    </source>
</evidence>
<dbReference type="GO" id="GO:0004197">
    <property type="term" value="F:cysteine-type endopeptidase activity"/>
    <property type="evidence" value="ECO:0007669"/>
    <property type="project" value="InterPro"/>
</dbReference>
<dbReference type="GO" id="GO:0005737">
    <property type="term" value="C:cytoplasm"/>
    <property type="evidence" value="ECO:0007669"/>
    <property type="project" value="TreeGrafter"/>
</dbReference>
<dbReference type="SUPFAM" id="SSF48452">
    <property type="entry name" value="TPR-like"/>
    <property type="match status" value="1"/>
</dbReference>
<feature type="compositionally biased region" description="Basic and acidic residues" evidence="6">
    <location>
        <begin position="2025"/>
        <end position="2034"/>
    </location>
</feature>
<dbReference type="PANTHER" id="PTHR12792">
    <property type="entry name" value="EXTRA SPINDLE POLES 1-RELATED"/>
    <property type="match status" value="1"/>
</dbReference>
<feature type="region of interest" description="Disordered" evidence="6">
    <location>
        <begin position="1983"/>
        <end position="2034"/>
    </location>
</feature>
<dbReference type="EMBL" id="QWIP01000597">
    <property type="protein sequence ID" value="RMY59198.1"/>
    <property type="molecule type" value="Genomic_DNA"/>
</dbReference>
<dbReference type="InterPro" id="IPR030397">
    <property type="entry name" value="SEPARIN_core_dom"/>
</dbReference>
<evidence type="ECO:0000256" key="6">
    <source>
        <dbReference type="SAM" id="MobiDB-lite"/>
    </source>
</evidence>
<evidence type="ECO:0000256" key="1">
    <source>
        <dbReference type="ARBA" id="ARBA00000451"/>
    </source>
</evidence>
<feature type="compositionally biased region" description="Basic and acidic residues" evidence="6">
    <location>
        <begin position="1217"/>
        <end position="1228"/>
    </location>
</feature>
<feature type="region of interest" description="Disordered" evidence="6">
    <location>
        <begin position="111"/>
        <end position="178"/>
    </location>
</feature>
<comment type="caution">
    <text evidence="8">The sequence shown here is derived from an EMBL/GenBank/DDBJ whole genome shotgun (WGS) entry which is preliminary data.</text>
</comment>